<protein>
    <submittedName>
        <fullName evidence="1">Uncharacterized protein</fullName>
    </submittedName>
</protein>
<sequence length="94" mass="9847">MTTKDTTTRIKDDGLRYASKVSGSPFSGRGQTRSCFKCGQHRSADQLQSQRILGRVQMVCKPSCKALALGPRLTAGEAVEADGPPAIALPGAAA</sequence>
<name>A0ABU5IR79_9BURK</name>
<dbReference type="Proteomes" id="UP001293718">
    <property type="component" value="Unassembled WGS sequence"/>
</dbReference>
<dbReference type="RefSeq" id="WP_238455667.1">
    <property type="nucleotide sequence ID" value="NZ_JAXOJX010000112.1"/>
</dbReference>
<proteinExistence type="predicted"/>
<reference evidence="1 2" key="1">
    <citation type="submission" date="2023-11" db="EMBL/GenBank/DDBJ databases">
        <title>Draft genome of Azohydromonas lata strain H1 (DSM1123), a polyhydroxyalkanoate producer.</title>
        <authorList>
            <person name="Traversa D."/>
            <person name="D'Addabbo P."/>
            <person name="Pazzani C."/>
            <person name="Manzari C."/>
            <person name="Chiara M."/>
            <person name="Scrascia M."/>
        </authorList>
    </citation>
    <scope>NUCLEOTIDE SEQUENCE [LARGE SCALE GENOMIC DNA]</scope>
    <source>
        <strain evidence="1 2">H1</strain>
    </source>
</reference>
<evidence type="ECO:0000313" key="2">
    <source>
        <dbReference type="Proteomes" id="UP001293718"/>
    </source>
</evidence>
<gene>
    <name evidence="1" type="ORF">SM757_33010</name>
</gene>
<comment type="caution">
    <text evidence="1">The sequence shown here is derived from an EMBL/GenBank/DDBJ whole genome shotgun (WGS) entry which is preliminary data.</text>
</comment>
<organism evidence="1 2">
    <name type="scientific">Azohydromonas lata</name>
    <dbReference type="NCBI Taxonomy" id="45677"/>
    <lineage>
        <taxon>Bacteria</taxon>
        <taxon>Pseudomonadati</taxon>
        <taxon>Pseudomonadota</taxon>
        <taxon>Betaproteobacteria</taxon>
        <taxon>Burkholderiales</taxon>
        <taxon>Sphaerotilaceae</taxon>
        <taxon>Azohydromonas</taxon>
    </lineage>
</organism>
<evidence type="ECO:0000313" key="1">
    <source>
        <dbReference type="EMBL" id="MDZ5461407.1"/>
    </source>
</evidence>
<keyword evidence="2" id="KW-1185">Reference proteome</keyword>
<accession>A0ABU5IR79</accession>
<dbReference type="EMBL" id="JAXOJX010000112">
    <property type="protein sequence ID" value="MDZ5461407.1"/>
    <property type="molecule type" value="Genomic_DNA"/>
</dbReference>